<sequence length="175" mass="20364">FTYSFFVSLFFALEDASIDNEPAAIWAINSTLLREKYLQDTIKKIRERIENEDDTIKQDETIELILSTKIDKLLALTPFNLNQRLVLQQGVFLIPLSFDSTFMNLLENTSSDKNETTKKIIKIKLICKDHFLKKALYELNRMNVNRATLFPGIDGFSKYLKMIMPFRDLLAIDKT</sequence>
<gene>
    <name evidence="1" type="ORF">S01H1_05175</name>
</gene>
<dbReference type="EMBL" id="BARS01002696">
    <property type="protein sequence ID" value="GAF71444.1"/>
    <property type="molecule type" value="Genomic_DNA"/>
</dbReference>
<name>X0RRJ1_9ZZZZ</name>
<proteinExistence type="predicted"/>
<evidence type="ECO:0000313" key="1">
    <source>
        <dbReference type="EMBL" id="GAF71444.1"/>
    </source>
</evidence>
<comment type="caution">
    <text evidence="1">The sequence shown here is derived from an EMBL/GenBank/DDBJ whole genome shotgun (WGS) entry which is preliminary data.</text>
</comment>
<protein>
    <submittedName>
        <fullName evidence="1">Uncharacterized protein</fullName>
    </submittedName>
</protein>
<organism evidence="1">
    <name type="scientific">marine sediment metagenome</name>
    <dbReference type="NCBI Taxonomy" id="412755"/>
    <lineage>
        <taxon>unclassified sequences</taxon>
        <taxon>metagenomes</taxon>
        <taxon>ecological metagenomes</taxon>
    </lineage>
</organism>
<feature type="non-terminal residue" evidence="1">
    <location>
        <position position="1"/>
    </location>
</feature>
<dbReference type="AlphaFoldDB" id="X0RRJ1"/>
<reference evidence="1" key="1">
    <citation type="journal article" date="2014" name="Front. Microbiol.">
        <title>High frequency of phylogenetically diverse reductive dehalogenase-homologous genes in deep subseafloor sedimentary metagenomes.</title>
        <authorList>
            <person name="Kawai M."/>
            <person name="Futagami T."/>
            <person name="Toyoda A."/>
            <person name="Takaki Y."/>
            <person name="Nishi S."/>
            <person name="Hori S."/>
            <person name="Arai W."/>
            <person name="Tsubouchi T."/>
            <person name="Morono Y."/>
            <person name="Uchiyama I."/>
            <person name="Ito T."/>
            <person name="Fujiyama A."/>
            <person name="Inagaki F."/>
            <person name="Takami H."/>
        </authorList>
    </citation>
    <scope>NUCLEOTIDE SEQUENCE</scope>
    <source>
        <strain evidence="1">Expedition CK06-06</strain>
    </source>
</reference>
<accession>X0RRJ1</accession>